<dbReference type="EMBL" id="QGKS01000251">
    <property type="protein sequence ID" value="PWR13981.1"/>
    <property type="molecule type" value="Genomic_DNA"/>
</dbReference>
<dbReference type="PROSITE" id="PS50937">
    <property type="entry name" value="HTH_MERR_2"/>
    <property type="match status" value="1"/>
</dbReference>
<dbReference type="SUPFAM" id="SSF46955">
    <property type="entry name" value="Putative DNA-binding domain"/>
    <property type="match status" value="1"/>
</dbReference>
<accession>A0A317DH16</accession>
<evidence type="ECO:0000259" key="1">
    <source>
        <dbReference type="PROSITE" id="PS50937"/>
    </source>
</evidence>
<dbReference type="GO" id="GO:0003677">
    <property type="term" value="F:DNA binding"/>
    <property type="evidence" value="ECO:0007669"/>
    <property type="project" value="InterPro"/>
</dbReference>
<dbReference type="RefSeq" id="WP_146231126.1">
    <property type="nucleotide sequence ID" value="NZ_QGKS01000251.1"/>
</dbReference>
<feature type="domain" description="HTH merR-type" evidence="1">
    <location>
        <begin position="4"/>
        <end position="46"/>
    </location>
</feature>
<evidence type="ECO:0000313" key="3">
    <source>
        <dbReference type="Proteomes" id="UP000246050"/>
    </source>
</evidence>
<name>A0A317DH16_9ACTN</name>
<dbReference type="InterPro" id="IPR000551">
    <property type="entry name" value="MerR-type_HTH_dom"/>
</dbReference>
<feature type="non-terminal residue" evidence="2">
    <location>
        <position position="46"/>
    </location>
</feature>
<dbReference type="Proteomes" id="UP000246050">
    <property type="component" value="Unassembled WGS sequence"/>
</dbReference>
<gene>
    <name evidence="2" type="ORF">DKT69_18605</name>
</gene>
<comment type="caution">
    <text evidence="2">The sequence shown here is derived from an EMBL/GenBank/DDBJ whole genome shotgun (WGS) entry which is preliminary data.</text>
</comment>
<dbReference type="Gene3D" id="1.10.1660.10">
    <property type="match status" value="1"/>
</dbReference>
<dbReference type="AlphaFoldDB" id="A0A317DH16"/>
<dbReference type="GO" id="GO:0006355">
    <property type="term" value="P:regulation of DNA-templated transcription"/>
    <property type="evidence" value="ECO:0007669"/>
    <property type="project" value="InterPro"/>
</dbReference>
<dbReference type="Pfam" id="PF00376">
    <property type="entry name" value="MerR"/>
    <property type="match status" value="1"/>
</dbReference>
<evidence type="ECO:0000313" key="2">
    <source>
        <dbReference type="EMBL" id="PWR13981.1"/>
    </source>
</evidence>
<dbReference type="InterPro" id="IPR009061">
    <property type="entry name" value="DNA-bd_dom_put_sf"/>
</dbReference>
<organism evidence="2 3">
    <name type="scientific">Micromonospora sicca</name>
    <dbReference type="NCBI Taxonomy" id="2202420"/>
    <lineage>
        <taxon>Bacteria</taxon>
        <taxon>Bacillati</taxon>
        <taxon>Actinomycetota</taxon>
        <taxon>Actinomycetes</taxon>
        <taxon>Micromonosporales</taxon>
        <taxon>Micromonosporaceae</taxon>
        <taxon>Micromonospora</taxon>
    </lineage>
</organism>
<proteinExistence type="predicted"/>
<sequence>MGSAYRIGEFAKRVGRSVGTVRRWEAEGRISVRRLPSGQRYFDDSD</sequence>
<reference evidence="2 3" key="1">
    <citation type="submission" date="2018-05" db="EMBL/GenBank/DDBJ databases">
        <title>Micromonosporas from Atacama Desert.</title>
        <authorList>
            <person name="Carro L."/>
            <person name="Golinska P."/>
            <person name="Klenk H.-P."/>
            <person name="Goodfellow M."/>
        </authorList>
    </citation>
    <scope>NUCLEOTIDE SEQUENCE [LARGE SCALE GENOMIC DNA]</scope>
    <source>
        <strain evidence="2 3">4G51</strain>
    </source>
</reference>
<protein>
    <submittedName>
        <fullName evidence="2">IS607 family transposase</fullName>
    </submittedName>
</protein>
<dbReference type="OrthoDB" id="5242095at2"/>